<name>A0AAV1E6T7_OLDCO</name>
<gene>
    <name evidence="3" type="ORF">OLC1_LOCUS21921</name>
</gene>
<feature type="region of interest" description="Disordered" evidence="1">
    <location>
        <begin position="43"/>
        <end position="63"/>
    </location>
</feature>
<keyword evidence="4" id="KW-1185">Reference proteome</keyword>
<dbReference type="AlphaFoldDB" id="A0AAV1E6T7"/>
<evidence type="ECO:0000313" key="4">
    <source>
        <dbReference type="Proteomes" id="UP001161247"/>
    </source>
</evidence>
<sequence length="299" mass="34043">MDISMASMTASAYDTAEEDFQRFFEKWRDKQIEILQKLNNASEQFSGGSGTGSGSPPVPTDPSSMVKHVVGLYEGYYRDRSKWADKNVLSMISPPWTSTLEDAFLWIGSWRPTMAIHLLYSKSGLQLEAKLSESILQEIASATTTKYDLADLSASQLGKVDELHRKIITEEKEISEKYAKQQERATDQDMVNLSHMVSEFMRGEEKGLSRRDREAEEEQIKSTLNLKEKGLRKVLKKADDLRLRTLKMVIEIMTPKQAIHFLIAATELQLRLHEWGMAKDARELDYGDAHSSYTPPEQT</sequence>
<evidence type="ECO:0000313" key="3">
    <source>
        <dbReference type="EMBL" id="CAI9115381.1"/>
    </source>
</evidence>
<dbReference type="InterPro" id="IPR025422">
    <property type="entry name" value="TGA_domain"/>
</dbReference>
<dbReference type="Pfam" id="PF14144">
    <property type="entry name" value="DOG1"/>
    <property type="match status" value="1"/>
</dbReference>
<dbReference type="InterPro" id="IPR051886">
    <property type="entry name" value="Seed_Dev/Stress_Resp_Reg"/>
</dbReference>
<dbReference type="EMBL" id="OX459125">
    <property type="protein sequence ID" value="CAI9115381.1"/>
    <property type="molecule type" value="Genomic_DNA"/>
</dbReference>
<protein>
    <submittedName>
        <fullName evidence="3">OLC1v1016276C1</fullName>
    </submittedName>
</protein>
<evidence type="ECO:0000259" key="2">
    <source>
        <dbReference type="PROSITE" id="PS51806"/>
    </source>
</evidence>
<reference evidence="3" key="1">
    <citation type="submission" date="2023-03" db="EMBL/GenBank/DDBJ databases">
        <authorList>
            <person name="Julca I."/>
        </authorList>
    </citation>
    <scope>NUCLEOTIDE SEQUENCE</scope>
</reference>
<feature type="domain" description="DOG1" evidence="2">
    <location>
        <begin position="17"/>
        <end position="282"/>
    </location>
</feature>
<proteinExistence type="predicted"/>
<dbReference type="GO" id="GO:0043565">
    <property type="term" value="F:sequence-specific DNA binding"/>
    <property type="evidence" value="ECO:0007669"/>
    <property type="project" value="InterPro"/>
</dbReference>
<evidence type="ECO:0000256" key="1">
    <source>
        <dbReference type="SAM" id="MobiDB-lite"/>
    </source>
</evidence>
<organism evidence="3 4">
    <name type="scientific">Oldenlandia corymbosa var. corymbosa</name>
    <dbReference type="NCBI Taxonomy" id="529605"/>
    <lineage>
        <taxon>Eukaryota</taxon>
        <taxon>Viridiplantae</taxon>
        <taxon>Streptophyta</taxon>
        <taxon>Embryophyta</taxon>
        <taxon>Tracheophyta</taxon>
        <taxon>Spermatophyta</taxon>
        <taxon>Magnoliopsida</taxon>
        <taxon>eudicotyledons</taxon>
        <taxon>Gunneridae</taxon>
        <taxon>Pentapetalae</taxon>
        <taxon>asterids</taxon>
        <taxon>lamiids</taxon>
        <taxon>Gentianales</taxon>
        <taxon>Rubiaceae</taxon>
        <taxon>Rubioideae</taxon>
        <taxon>Spermacoceae</taxon>
        <taxon>Hedyotis-Oldenlandia complex</taxon>
        <taxon>Oldenlandia</taxon>
    </lineage>
</organism>
<accession>A0AAV1E6T7</accession>
<dbReference type="PROSITE" id="PS51806">
    <property type="entry name" value="DOG1"/>
    <property type="match status" value="1"/>
</dbReference>
<dbReference type="PANTHER" id="PTHR46354:SF4">
    <property type="entry name" value="PROTEIN DOG1-LIKE 3"/>
    <property type="match status" value="1"/>
</dbReference>
<dbReference type="GO" id="GO:0006351">
    <property type="term" value="P:DNA-templated transcription"/>
    <property type="evidence" value="ECO:0007669"/>
    <property type="project" value="InterPro"/>
</dbReference>
<dbReference type="Proteomes" id="UP001161247">
    <property type="component" value="Chromosome 8"/>
</dbReference>
<dbReference type="PANTHER" id="PTHR46354">
    <property type="entry name" value="DOG1 DOMAIN-CONTAINING PROTEIN"/>
    <property type="match status" value="1"/>
</dbReference>